<gene>
    <name evidence="1" type="ordered locus">MC5_06475</name>
</gene>
<protein>
    <submittedName>
        <fullName evidence="1">Uncharacterized protein</fullName>
    </submittedName>
</protein>
<evidence type="ECO:0000313" key="2">
    <source>
        <dbReference type="Proteomes" id="UP000007589"/>
    </source>
</evidence>
<organism evidence="1 2">
    <name type="scientific">Rickettsia australis (strain Cutlack)</name>
    <dbReference type="NCBI Taxonomy" id="1105110"/>
    <lineage>
        <taxon>Bacteria</taxon>
        <taxon>Pseudomonadati</taxon>
        <taxon>Pseudomonadota</taxon>
        <taxon>Alphaproteobacteria</taxon>
        <taxon>Rickettsiales</taxon>
        <taxon>Rickettsiaceae</taxon>
        <taxon>Rickettsieae</taxon>
        <taxon>Rickettsia</taxon>
        <taxon>spotted fever group</taxon>
    </lineage>
</organism>
<evidence type="ECO:0000313" key="1">
    <source>
        <dbReference type="EMBL" id="AFC71535.1"/>
    </source>
</evidence>
<accession>H8K8E2</accession>
<dbReference type="OrthoDB" id="5589102at2"/>
<keyword evidence="2" id="KW-1185">Reference proteome</keyword>
<dbReference type="EMBL" id="CP003338">
    <property type="protein sequence ID" value="AFC71535.1"/>
    <property type="molecule type" value="Genomic_DNA"/>
</dbReference>
<dbReference type="RefSeq" id="WP_014413058.1">
    <property type="nucleotide sequence ID" value="NC_017058.1"/>
</dbReference>
<dbReference type="AlphaFoldDB" id="H8K8E2"/>
<name>H8K8E2_RICAC</name>
<sequence>MKDKDKLEQLGVIISYKITADYISETLIDIEENIENAKLLYLHPISWSKSYEEQLVLRQMMGDIHLYI</sequence>
<dbReference type="STRING" id="1105110.MC5_06475"/>
<dbReference type="KEGG" id="rau:MC5_06475"/>
<dbReference type="Proteomes" id="UP000007589">
    <property type="component" value="Chromosome"/>
</dbReference>
<reference evidence="2" key="1">
    <citation type="submission" date="2012-02" db="EMBL/GenBank/DDBJ databases">
        <title>Complete genome sequence of Rickettsia australis strain Cutlack.</title>
        <authorList>
            <person name="Johnson S.L."/>
            <person name="Munk A.C."/>
            <person name="Han S."/>
            <person name="Bruce D.C."/>
            <person name="Dasch G.A."/>
        </authorList>
    </citation>
    <scope>NUCLEOTIDE SEQUENCE [LARGE SCALE GENOMIC DNA]</scope>
    <source>
        <strain evidence="2">Cutlack</strain>
    </source>
</reference>
<dbReference type="HOGENOM" id="CLU_2791305_0_0_5"/>
<proteinExistence type="predicted"/>